<dbReference type="AlphaFoldDB" id="A0A9P4NSP1"/>
<name>A0A9P4NSP1_9PEZI</name>
<keyword evidence="1" id="KW-0472">Membrane</keyword>
<dbReference type="EMBL" id="MU007035">
    <property type="protein sequence ID" value="KAF2430950.1"/>
    <property type="molecule type" value="Genomic_DNA"/>
</dbReference>
<keyword evidence="1" id="KW-1133">Transmembrane helix</keyword>
<protein>
    <submittedName>
        <fullName evidence="2">Uncharacterized protein</fullName>
    </submittedName>
</protein>
<keyword evidence="3" id="KW-1185">Reference proteome</keyword>
<gene>
    <name evidence="2" type="ORF">EJ08DRAFT_204730</name>
</gene>
<feature type="transmembrane region" description="Helical" evidence="1">
    <location>
        <begin position="6"/>
        <end position="27"/>
    </location>
</feature>
<evidence type="ECO:0000256" key="1">
    <source>
        <dbReference type="SAM" id="Phobius"/>
    </source>
</evidence>
<reference evidence="2" key="1">
    <citation type="journal article" date="2020" name="Stud. Mycol.">
        <title>101 Dothideomycetes genomes: a test case for predicting lifestyles and emergence of pathogens.</title>
        <authorList>
            <person name="Haridas S."/>
            <person name="Albert R."/>
            <person name="Binder M."/>
            <person name="Bloem J."/>
            <person name="Labutti K."/>
            <person name="Salamov A."/>
            <person name="Andreopoulos B."/>
            <person name="Baker S."/>
            <person name="Barry K."/>
            <person name="Bills G."/>
            <person name="Bluhm B."/>
            <person name="Cannon C."/>
            <person name="Castanera R."/>
            <person name="Culley D."/>
            <person name="Daum C."/>
            <person name="Ezra D."/>
            <person name="Gonzalez J."/>
            <person name="Henrissat B."/>
            <person name="Kuo A."/>
            <person name="Liang C."/>
            <person name="Lipzen A."/>
            <person name="Lutzoni F."/>
            <person name="Magnuson J."/>
            <person name="Mondo S."/>
            <person name="Nolan M."/>
            <person name="Ohm R."/>
            <person name="Pangilinan J."/>
            <person name="Park H.-J."/>
            <person name="Ramirez L."/>
            <person name="Alfaro M."/>
            <person name="Sun H."/>
            <person name="Tritt A."/>
            <person name="Yoshinaga Y."/>
            <person name="Zwiers L.-H."/>
            <person name="Turgeon B."/>
            <person name="Goodwin S."/>
            <person name="Spatafora J."/>
            <person name="Crous P."/>
            <person name="Grigoriev I."/>
        </authorList>
    </citation>
    <scope>NUCLEOTIDE SEQUENCE</scope>
    <source>
        <strain evidence="2">CBS 130266</strain>
    </source>
</reference>
<dbReference type="Proteomes" id="UP000800235">
    <property type="component" value="Unassembled WGS sequence"/>
</dbReference>
<proteinExistence type="predicted"/>
<evidence type="ECO:0000313" key="3">
    <source>
        <dbReference type="Proteomes" id="UP000800235"/>
    </source>
</evidence>
<evidence type="ECO:0000313" key="2">
    <source>
        <dbReference type="EMBL" id="KAF2430950.1"/>
    </source>
</evidence>
<accession>A0A9P4NSP1</accession>
<comment type="caution">
    <text evidence="2">The sequence shown here is derived from an EMBL/GenBank/DDBJ whole genome shotgun (WGS) entry which is preliminary data.</text>
</comment>
<sequence length="79" mass="8994">MGTGNQAAIIAGFTTSVHALLCSFVEIDRQDRQSWRTSPLRIYYIILIFEFQQLLPLQTCIRASLFISPACLHRNNNPL</sequence>
<organism evidence="2 3">
    <name type="scientific">Tothia fuscella</name>
    <dbReference type="NCBI Taxonomy" id="1048955"/>
    <lineage>
        <taxon>Eukaryota</taxon>
        <taxon>Fungi</taxon>
        <taxon>Dikarya</taxon>
        <taxon>Ascomycota</taxon>
        <taxon>Pezizomycotina</taxon>
        <taxon>Dothideomycetes</taxon>
        <taxon>Pleosporomycetidae</taxon>
        <taxon>Venturiales</taxon>
        <taxon>Cylindrosympodiaceae</taxon>
        <taxon>Tothia</taxon>
    </lineage>
</organism>
<keyword evidence="1" id="KW-0812">Transmembrane</keyword>